<reference evidence="1 2" key="1">
    <citation type="journal article" date="2024" name="BMC Genomics">
        <title>De novo assembly and annotation of Popillia japonica's genome with initial clues to its potential as an invasive pest.</title>
        <authorList>
            <person name="Cucini C."/>
            <person name="Boschi S."/>
            <person name="Funari R."/>
            <person name="Cardaioli E."/>
            <person name="Iannotti N."/>
            <person name="Marturano G."/>
            <person name="Paoli F."/>
            <person name="Bruttini M."/>
            <person name="Carapelli A."/>
            <person name="Frati F."/>
            <person name="Nardi F."/>
        </authorList>
    </citation>
    <scope>NUCLEOTIDE SEQUENCE [LARGE SCALE GENOMIC DNA]</scope>
    <source>
        <strain evidence="1">DMR45628</strain>
    </source>
</reference>
<gene>
    <name evidence="1" type="ORF">QE152_g27459</name>
</gene>
<protein>
    <submittedName>
        <fullName evidence="1">Uncharacterized protein</fullName>
    </submittedName>
</protein>
<evidence type="ECO:0000313" key="1">
    <source>
        <dbReference type="EMBL" id="KAK9708078.1"/>
    </source>
</evidence>
<dbReference type="InterPro" id="IPR003433">
    <property type="entry name" value="Capsid_VP4_densovirus"/>
</dbReference>
<name>A0AAW1JUP7_POPJA</name>
<dbReference type="EMBL" id="JASPKY010000337">
    <property type="protein sequence ID" value="KAK9708078.1"/>
    <property type="molecule type" value="Genomic_DNA"/>
</dbReference>
<dbReference type="Proteomes" id="UP001458880">
    <property type="component" value="Unassembled WGS sequence"/>
</dbReference>
<accession>A0AAW1JUP7</accession>
<sequence>MKPTAFEACDAKTHWEARLWGDPDKLDEFASTLGVMRSLPWYATWAVPGSQRLKTYYPDMSKHVDVWEYQGMIGQSIHYSYKPRNGIIKQFAFMDVNRDTDNTNYKYMTGASTSIVESNVTGKGVVNPGIRNVNINAKPSEYSSKLIECYGTLVMGQVPTATFIQPSLHVGLQSVQSNAPDDGGVAPEFVNACAIWQIDSEIVISHDNDCLYSSTSASSYGRNGQCDFIVTGSDSAPNYYDNYHTFNVLCNDVDKKT</sequence>
<keyword evidence="2" id="KW-1185">Reference proteome</keyword>
<comment type="caution">
    <text evidence="1">The sequence shown here is derived from an EMBL/GenBank/DDBJ whole genome shotgun (WGS) entry which is preliminary data.</text>
</comment>
<proteinExistence type="predicted"/>
<dbReference type="AlphaFoldDB" id="A0AAW1JUP7"/>
<evidence type="ECO:0000313" key="2">
    <source>
        <dbReference type="Proteomes" id="UP001458880"/>
    </source>
</evidence>
<organism evidence="1 2">
    <name type="scientific">Popillia japonica</name>
    <name type="common">Japanese beetle</name>
    <dbReference type="NCBI Taxonomy" id="7064"/>
    <lineage>
        <taxon>Eukaryota</taxon>
        <taxon>Metazoa</taxon>
        <taxon>Ecdysozoa</taxon>
        <taxon>Arthropoda</taxon>
        <taxon>Hexapoda</taxon>
        <taxon>Insecta</taxon>
        <taxon>Pterygota</taxon>
        <taxon>Neoptera</taxon>
        <taxon>Endopterygota</taxon>
        <taxon>Coleoptera</taxon>
        <taxon>Polyphaga</taxon>
        <taxon>Scarabaeiformia</taxon>
        <taxon>Scarabaeidae</taxon>
        <taxon>Rutelinae</taxon>
        <taxon>Popillia</taxon>
    </lineage>
</organism>
<dbReference type="Pfam" id="PF02336">
    <property type="entry name" value="Denso_VP4"/>
    <property type="match status" value="1"/>
</dbReference>